<keyword evidence="5" id="KW-1185">Reference proteome</keyword>
<name>A0A8C3JCQ1_9CHAR</name>
<dbReference type="PANTHER" id="PTHR22805">
    <property type="entry name" value="WDR41-RELATED"/>
    <property type="match status" value="1"/>
</dbReference>
<feature type="repeat" description="WD" evidence="3">
    <location>
        <begin position="322"/>
        <end position="362"/>
    </location>
</feature>
<dbReference type="PROSITE" id="PS00678">
    <property type="entry name" value="WD_REPEATS_1"/>
    <property type="match status" value="1"/>
</dbReference>
<dbReference type="PROSITE" id="PS50294">
    <property type="entry name" value="WD_REPEATS_REGION"/>
    <property type="match status" value="1"/>
</dbReference>
<reference evidence="4" key="1">
    <citation type="submission" date="2025-08" db="UniProtKB">
        <authorList>
            <consortium name="Ensembl"/>
        </authorList>
    </citation>
    <scope>IDENTIFICATION</scope>
</reference>
<protein>
    <submittedName>
        <fullName evidence="4">WD repeat domain 41</fullName>
    </submittedName>
</protein>
<dbReference type="InterPro" id="IPR020472">
    <property type="entry name" value="WD40_PAC1"/>
</dbReference>
<dbReference type="Gene3D" id="2.130.10.10">
    <property type="entry name" value="YVTN repeat-like/Quinoprotein amine dehydrogenase"/>
    <property type="match status" value="2"/>
</dbReference>
<dbReference type="InterPro" id="IPR001680">
    <property type="entry name" value="WD40_rpt"/>
</dbReference>
<dbReference type="PROSITE" id="PS50082">
    <property type="entry name" value="WD_REPEATS_2"/>
    <property type="match status" value="3"/>
</dbReference>
<evidence type="ECO:0000256" key="2">
    <source>
        <dbReference type="ARBA" id="ARBA00022737"/>
    </source>
</evidence>
<dbReference type="InterPro" id="IPR019775">
    <property type="entry name" value="WD40_repeat_CS"/>
</dbReference>
<organism evidence="4 5">
    <name type="scientific">Calidris pygmaea</name>
    <name type="common">Spoon-billed sandpiper</name>
    <dbReference type="NCBI Taxonomy" id="425635"/>
    <lineage>
        <taxon>Eukaryota</taxon>
        <taxon>Metazoa</taxon>
        <taxon>Chordata</taxon>
        <taxon>Craniata</taxon>
        <taxon>Vertebrata</taxon>
        <taxon>Euteleostomi</taxon>
        <taxon>Archelosauria</taxon>
        <taxon>Archosauria</taxon>
        <taxon>Dinosauria</taxon>
        <taxon>Saurischia</taxon>
        <taxon>Theropoda</taxon>
        <taxon>Coelurosauria</taxon>
        <taxon>Aves</taxon>
        <taxon>Neognathae</taxon>
        <taxon>Neoaves</taxon>
        <taxon>Charadriiformes</taxon>
        <taxon>Scolopacidae</taxon>
        <taxon>Calidris</taxon>
    </lineage>
</organism>
<evidence type="ECO:0000313" key="5">
    <source>
        <dbReference type="Proteomes" id="UP000694419"/>
    </source>
</evidence>
<keyword evidence="1 3" id="KW-0853">WD repeat</keyword>
<dbReference type="GO" id="GO:0005765">
    <property type="term" value="C:lysosomal membrane"/>
    <property type="evidence" value="ECO:0007669"/>
    <property type="project" value="TreeGrafter"/>
</dbReference>
<dbReference type="Pfam" id="PF25178">
    <property type="entry name" value="Beta-prop_WDR41"/>
    <property type="match status" value="1"/>
</dbReference>
<keyword evidence="2" id="KW-0677">Repeat</keyword>
<dbReference type="InterPro" id="IPR015943">
    <property type="entry name" value="WD40/YVTN_repeat-like_dom_sf"/>
</dbReference>
<sequence length="462" mass="51681">MLRWLIGGGREPQGLAEKSSVQTIGEEQIQNPYTELLVLKGHQDIVRFLVQIDDCRFASAGDDGIIFLWNAQTGEKLFELHGHTHKITAIAPFSSSDASQEKKHLILTASADRTVIVWDCTSGRQVQKVSCFHSTVKCLTVLQRLDVWLSGGSDLCVWNRKLDLLCKTSHLTDAGISALLELPKNCVAAAVGKELIIFRLVASNNGSEGWNVLEVKRLVDHQDNILSLVSVNGKSLFYNVTSFVSYQQNILTVSQCNQKFWDRNELGDVIVLLEIHYMQGDLSVSVSVSCSIEFSFQCVFAAVGKGIYVYNLQMKRVIACQRTAHDSSVLHIEKLPNRQLISCSEDGSVRIWELREKQQLAAEPVPTGFFNMWGFGRVNKQANQAAKKMQENTPVYFLELVGDLIGHSSAVQMFLYFGELGLATCSADHLIILWKDGERESRLRSLTLFQKLAQNGDLQHTF</sequence>
<evidence type="ECO:0000256" key="1">
    <source>
        <dbReference type="ARBA" id="ARBA00022574"/>
    </source>
</evidence>
<reference evidence="4" key="2">
    <citation type="submission" date="2025-09" db="UniProtKB">
        <authorList>
            <consortium name="Ensembl"/>
        </authorList>
    </citation>
    <scope>IDENTIFICATION</scope>
</reference>
<dbReference type="SMART" id="SM00320">
    <property type="entry name" value="WD40"/>
    <property type="match status" value="5"/>
</dbReference>
<dbReference type="PRINTS" id="PR00320">
    <property type="entry name" value="GPROTEINBRPT"/>
</dbReference>
<dbReference type="SUPFAM" id="SSF50978">
    <property type="entry name" value="WD40 repeat-like"/>
    <property type="match status" value="1"/>
</dbReference>
<dbReference type="PANTHER" id="PTHR22805:SF2">
    <property type="entry name" value="WD REPEAT-CONTAINING PROTEIN 41"/>
    <property type="match status" value="1"/>
</dbReference>
<proteinExistence type="predicted"/>
<dbReference type="GO" id="GO:0010506">
    <property type="term" value="P:regulation of autophagy"/>
    <property type="evidence" value="ECO:0007669"/>
    <property type="project" value="InterPro"/>
</dbReference>
<dbReference type="AlphaFoldDB" id="A0A8C3JCQ1"/>
<dbReference type="InterPro" id="IPR036322">
    <property type="entry name" value="WD40_repeat_dom_sf"/>
</dbReference>
<feature type="repeat" description="WD" evidence="3">
    <location>
        <begin position="80"/>
        <end position="128"/>
    </location>
</feature>
<accession>A0A8C3JCQ1</accession>
<dbReference type="InterPro" id="IPR040102">
    <property type="entry name" value="WDR41"/>
</dbReference>
<dbReference type="Ensembl" id="ENSCPGT00000006327.1">
    <property type="protein sequence ID" value="ENSCPGP00000005748.1"/>
    <property type="gene ID" value="ENSCPGG00000003897.1"/>
</dbReference>
<feature type="repeat" description="WD" evidence="3">
    <location>
        <begin position="39"/>
        <end position="79"/>
    </location>
</feature>
<dbReference type="Proteomes" id="UP000694419">
    <property type="component" value="Unplaced"/>
</dbReference>
<evidence type="ECO:0000256" key="3">
    <source>
        <dbReference type="PROSITE-ProRule" id="PRU00221"/>
    </source>
</evidence>
<evidence type="ECO:0000313" key="4">
    <source>
        <dbReference type="Ensembl" id="ENSCPGP00000005748.1"/>
    </source>
</evidence>